<reference evidence="1" key="1">
    <citation type="submission" date="2022-01" db="EMBL/GenBank/DDBJ databases">
        <title>Comparative genomics reveals a dynamic genome evolution in the ectomycorrhizal milk-cap (Lactarius) mushrooms.</title>
        <authorList>
            <consortium name="DOE Joint Genome Institute"/>
            <person name="Lebreton A."/>
            <person name="Tang N."/>
            <person name="Kuo A."/>
            <person name="LaButti K."/>
            <person name="Drula E."/>
            <person name="Barry K."/>
            <person name="Clum A."/>
            <person name="Lipzen A."/>
            <person name="Mousain D."/>
            <person name="Ng V."/>
            <person name="Wang R."/>
            <person name="Wang X."/>
            <person name="Dai Y."/>
            <person name="Henrissat B."/>
            <person name="Grigoriev I.V."/>
            <person name="Guerin-Laguette A."/>
            <person name="Yu F."/>
            <person name="Martin F.M."/>
        </authorList>
    </citation>
    <scope>NUCLEOTIDE SEQUENCE</scope>
    <source>
        <strain evidence="1">QP</strain>
    </source>
</reference>
<dbReference type="EMBL" id="JAKELL010000013">
    <property type="protein sequence ID" value="KAH8995003.1"/>
    <property type="molecule type" value="Genomic_DNA"/>
</dbReference>
<gene>
    <name evidence="1" type="ORF">EDB92DRAFT_1794974</name>
</gene>
<organism evidence="1 2">
    <name type="scientific">Lactarius akahatsu</name>
    <dbReference type="NCBI Taxonomy" id="416441"/>
    <lineage>
        <taxon>Eukaryota</taxon>
        <taxon>Fungi</taxon>
        <taxon>Dikarya</taxon>
        <taxon>Basidiomycota</taxon>
        <taxon>Agaricomycotina</taxon>
        <taxon>Agaricomycetes</taxon>
        <taxon>Russulales</taxon>
        <taxon>Russulaceae</taxon>
        <taxon>Lactarius</taxon>
    </lineage>
</organism>
<keyword evidence="2" id="KW-1185">Reference proteome</keyword>
<dbReference type="Proteomes" id="UP001201163">
    <property type="component" value="Unassembled WGS sequence"/>
</dbReference>
<accession>A0AAD4QCK5</accession>
<proteinExistence type="predicted"/>
<sequence length="844" mass="94682">MSPLAQHVDRRRNRAWWGFIFQMVRDKKRVMGLLNEGDLYWLLRARASEASLTGLNVYAGDGASNPRLLAARERYLALDVKISPADDHVPYLKALLSIKVQDATAEVVAWLCYLMKRDIYCPSSLLGVLWECVLDTNNLLSDDLKEKILGLISQRLTLPTDFSEDARNRFASLLPEPEVYDPEKHPSFCLAASDLAHEVVRILFPRVTPSLSGTPSQLAIQEWAHSETQRMFSPSARLEYRWHNLVCLALATTRSPTYTQAMVPTLLRAIRSPRLSAVNFKFVAVLALVERITTSHGSSTDLHNSVRDLWTSWADIANNDSHAHRALVRPILGTFFRLAALTRDLSLVRSCVRLASVGFWQFDLGDDVARRQAQLLAVEYLAAAAVSGDSLWERIVIELPPHITFPQWHSMLLSKTILRLVRLDAQRAVDVYHLWRRYLPLPDLSASLGPMLVQEGCADLAIPMLSDINFTGPSLGAVLRPLAKQGSWYIDLELAAIIAKALHAISVSEAPPQTTPARRYMAWALLALVCSAQARAAVAVFKNVYTRDPGFFNGRVLRTFLSMLLRHRQFRGAAEIAKLSPRLRWRHFVLVGLARRGSTPRVEAQLGGPLLPKWLVDVVARTRLGRRHPAAGLLRRWATRRARTPADSRNGMKVLVRARGVGLAKRAYRTARTVHNAGEQTALGNIILDGQVTHAQSRGPRYLRSALRTLRLLVEEHGFVPDRVTTNIVVKAALRSHTVLDVVLVRRLFDYFAWSGYGGGVSFGSSEAAMREAAAVLGTCTPVTKSRLSFARHVKPLYKMFIKALFLRKDVAGARRVVGVLKEAERMEFERIARRRKSRTRIRV</sequence>
<protein>
    <submittedName>
        <fullName evidence="1">Uncharacterized protein</fullName>
    </submittedName>
</protein>
<evidence type="ECO:0000313" key="1">
    <source>
        <dbReference type="EMBL" id="KAH8995003.1"/>
    </source>
</evidence>
<comment type="caution">
    <text evidence="1">The sequence shown here is derived from an EMBL/GenBank/DDBJ whole genome shotgun (WGS) entry which is preliminary data.</text>
</comment>
<name>A0AAD4QCK5_9AGAM</name>
<evidence type="ECO:0000313" key="2">
    <source>
        <dbReference type="Proteomes" id="UP001201163"/>
    </source>
</evidence>
<dbReference type="AlphaFoldDB" id="A0AAD4QCK5"/>